<proteinExistence type="predicted"/>
<reference evidence="2" key="2">
    <citation type="journal article" date="2015" name="Data Brief">
        <title>Shoot transcriptome of the giant reed, Arundo donax.</title>
        <authorList>
            <person name="Barrero R.A."/>
            <person name="Guerrero F.D."/>
            <person name="Moolhuijzen P."/>
            <person name="Goolsby J.A."/>
            <person name="Tidwell J."/>
            <person name="Bellgard S.E."/>
            <person name="Bellgard M.I."/>
        </authorList>
    </citation>
    <scope>NUCLEOTIDE SEQUENCE</scope>
    <source>
        <tissue evidence="2">Shoot tissue taken approximately 20 cm above the soil surface</tissue>
    </source>
</reference>
<dbReference type="AlphaFoldDB" id="A0A0A8XUN4"/>
<accession>A0A0A8XUN4</accession>
<name>A0A0A8XUN4_ARUDO</name>
<protein>
    <submittedName>
        <fullName evidence="2">Uncharacterized protein</fullName>
    </submittedName>
</protein>
<dbReference type="EMBL" id="GBRH01281505">
    <property type="protein sequence ID" value="JAD16390.1"/>
    <property type="molecule type" value="Transcribed_RNA"/>
</dbReference>
<sequence>MWIGSPSRGRGRVRAWDGGGLEATNSQGVGQPVQVAPRQWKPWGD</sequence>
<evidence type="ECO:0000313" key="2">
    <source>
        <dbReference type="EMBL" id="JAD16390.1"/>
    </source>
</evidence>
<organism evidence="2">
    <name type="scientific">Arundo donax</name>
    <name type="common">Giant reed</name>
    <name type="synonym">Donax arundinaceus</name>
    <dbReference type="NCBI Taxonomy" id="35708"/>
    <lineage>
        <taxon>Eukaryota</taxon>
        <taxon>Viridiplantae</taxon>
        <taxon>Streptophyta</taxon>
        <taxon>Embryophyta</taxon>
        <taxon>Tracheophyta</taxon>
        <taxon>Spermatophyta</taxon>
        <taxon>Magnoliopsida</taxon>
        <taxon>Liliopsida</taxon>
        <taxon>Poales</taxon>
        <taxon>Poaceae</taxon>
        <taxon>PACMAD clade</taxon>
        <taxon>Arundinoideae</taxon>
        <taxon>Arundineae</taxon>
        <taxon>Arundo</taxon>
    </lineage>
</organism>
<feature type="region of interest" description="Disordered" evidence="1">
    <location>
        <begin position="1"/>
        <end position="45"/>
    </location>
</feature>
<reference evidence="2" key="1">
    <citation type="submission" date="2014-09" db="EMBL/GenBank/DDBJ databases">
        <authorList>
            <person name="Magalhaes I.L.F."/>
            <person name="Oliveira U."/>
            <person name="Santos F.R."/>
            <person name="Vidigal T.H.D.A."/>
            <person name="Brescovit A.D."/>
            <person name="Santos A.J."/>
        </authorList>
    </citation>
    <scope>NUCLEOTIDE SEQUENCE</scope>
    <source>
        <tissue evidence="2">Shoot tissue taken approximately 20 cm above the soil surface</tissue>
    </source>
</reference>
<evidence type="ECO:0000256" key="1">
    <source>
        <dbReference type="SAM" id="MobiDB-lite"/>
    </source>
</evidence>